<keyword evidence="6" id="KW-1185">Reference proteome</keyword>
<dbReference type="OrthoDB" id="8536512at2"/>
<protein>
    <recommendedName>
        <fullName evidence="4">Zinc finger CHC2-type domain-containing protein</fullName>
    </recommendedName>
</protein>
<evidence type="ECO:0000313" key="6">
    <source>
        <dbReference type="Proteomes" id="UP000037755"/>
    </source>
</evidence>
<dbReference type="GO" id="GO:0006269">
    <property type="term" value="P:DNA replication, synthesis of primer"/>
    <property type="evidence" value="ECO:0007669"/>
    <property type="project" value="TreeGrafter"/>
</dbReference>
<dbReference type="CDD" id="cd01029">
    <property type="entry name" value="TOPRIM_primases"/>
    <property type="match status" value="1"/>
</dbReference>
<keyword evidence="3" id="KW-0862">Zinc</keyword>
<dbReference type="RefSeq" id="WP_054407625.1">
    <property type="nucleotide sequence ID" value="NZ_FOYA01000014.1"/>
</dbReference>
<dbReference type="Gene3D" id="3.40.1360.10">
    <property type="match status" value="1"/>
</dbReference>
<dbReference type="Pfam" id="PF13155">
    <property type="entry name" value="Toprim_2"/>
    <property type="match status" value="1"/>
</dbReference>
<dbReference type="PATRIC" id="fig|1202724.3.peg.1840"/>
<gene>
    <name evidence="5" type="ORF">AM493_08860</name>
</gene>
<dbReference type="GO" id="GO:0003677">
    <property type="term" value="F:DNA binding"/>
    <property type="evidence" value="ECO:0007669"/>
    <property type="project" value="InterPro"/>
</dbReference>
<dbReference type="InterPro" id="IPR050219">
    <property type="entry name" value="DnaG_primase"/>
</dbReference>
<dbReference type="Gene3D" id="3.90.580.10">
    <property type="entry name" value="Zinc finger, CHC2-type domain"/>
    <property type="match status" value="1"/>
</dbReference>
<evidence type="ECO:0000256" key="3">
    <source>
        <dbReference type="ARBA" id="ARBA00022833"/>
    </source>
</evidence>
<accession>A0A0M9VI10</accession>
<dbReference type="EMBL" id="LIYD01000005">
    <property type="protein sequence ID" value="KOS06129.1"/>
    <property type="molecule type" value="Genomic_DNA"/>
</dbReference>
<evidence type="ECO:0000313" key="5">
    <source>
        <dbReference type="EMBL" id="KOS06129.1"/>
    </source>
</evidence>
<evidence type="ECO:0000259" key="4">
    <source>
        <dbReference type="SMART" id="SM00400"/>
    </source>
</evidence>
<dbReference type="GO" id="GO:0005737">
    <property type="term" value="C:cytoplasm"/>
    <property type="evidence" value="ECO:0007669"/>
    <property type="project" value="TreeGrafter"/>
</dbReference>
<dbReference type="InterPro" id="IPR002694">
    <property type="entry name" value="Znf_CHC2"/>
</dbReference>
<keyword evidence="2" id="KW-0863">Zinc-finger</keyword>
<dbReference type="SUPFAM" id="SSF57783">
    <property type="entry name" value="Zinc beta-ribbon"/>
    <property type="match status" value="1"/>
</dbReference>
<dbReference type="GO" id="GO:0003899">
    <property type="term" value="F:DNA-directed RNA polymerase activity"/>
    <property type="evidence" value="ECO:0007669"/>
    <property type="project" value="InterPro"/>
</dbReference>
<dbReference type="Proteomes" id="UP000037755">
    <property type="component" value="Unassembled WGS sequence"/>
</dbReference>
<dbReference type="SUPFAM" id="SSF56731">
    <property type="entry name" value="DNA primase core"/>
    <property type="match status" value="1"/>
</dbReference>
<organism evidence="5 6">
    <name type="scientific">Flavobacterium akiainvivens</name>
    <dbReference type="NCBI Taxonomy" id="1202724"/>
    <lineage>
        <taxon>Bacteria</taxon>
        <taxon>Pseudomonadati</taxon>
        <taxon>Bacteroidota</taxon>
        <taxon>Flavobacteriia</taxon>
        <taxon>Flavobacteriales</taxon>
        <taxon>Flavobacteriaceae</taxon>
        <taxon>Flavobacterium</taxon>
    </lineage>
</organism>
<dbReference type="PANTHER" id="PTHR30313">
    <property type="entry name" value="DNA PRIMASE"/>
    <property type="match status" value="1"/>
</dbReference>
<dbReference type="GO" id="GO:0008270">
    <property type="term" value="F:zinc ion binding"/>
    <property type="evidence" value="ECO:0007669"/>
    <property type="project" value="UniProtKB-KW"/>
</dbReference>
<comment type="caution">
    <text evidence="5">The sequence shown here is derived from an EMBL/GenBank/DDBJ whole genome shotgun (WGS) entry which is preliminary data.</text>
</comment>
<dbReference type="InterPro" id="IPR036977">
    <property type="entry name" value="DNA_primase_Znf_CHC2"/>
</dbReference>
<dbReference type="InterPro" id="IPR034154">
    <property type="entry name" value="TOPRIM_DnaG/twinkle"/>
</dbReference>
<name>A0A0M9VI10_9FLAO</name>
<dbReference type="Pfam" id="PF01807">
    <property type="entry name" value="Zn_ribbon_DnaG"/>
    <property type="match status" value="1"/>
</dbReference>
<reference evidence="5 6" key="1">
    <citation type="submission" date="2015-08" db="EMBL/GenBank/DDBJ databases">
        <title>Whole genome sequence of Flavobacterium akiainvivens IK-1T, from decaying Wikstroemia oahuensis, an endemic Hawaiian shrub.</title>
        <authorList>
            <person name="Wan X."/>
            <person name="Hou S."/>
            <person name="Saito J."/>
            <person name="Donachie S."/>
        </authorList>
    </citation>
    <scope>NUCLEOTIDE SEQUENCE [LARGE SCALE GENOMIC DNA]</scope>
    <source>
        <strain evidence="5 6">IK-1</strain>
    </source>
</reference>
<evidence type="ECO:0000256" key="2">
    <source>
        <dbReference type="ARBA" id="ARBA00022771"/>
    </source>
</evidence>
<feature type="domain" description="Zinc finger CHC2-type" evidence="4">
    <location>
        <begin position="38"/>
        <end position="84"/>
    </location>
</feature>
<evidence type="ECO:0000256" key="1">
    <source>
        <dbReference type="ARBA" id="ARBA00022723"/>
    </source>
</evidence>
<dbReference type="AlphaFoldDB" id="A0A0M9VI10"/>
<dbReference type="STRING" id="1202724.AM493_08860"/>
<dbReference type="PANTHER" id="PTHR30313:SF2">
    <property type="entry name" value="DNA PRIMASE"/>
    <property type="match status" value="1"/>
</dbReference>
<dbReference type="SMART" id="SM00400">
    <property type="entry name" value="ZnF_CHCC"/>
    <property type="match status" value="1"/>
</dbReference>
<proteinExistence type="predicted"/>
<sequence>MNIEQANGIAMTEILRKLGYYPVREKGDELWYLSPLRDEKTASFKVHTGKNVWYDFGAGRGGDVIKFACNYLVSGNDGSAVSAALKWLQAFDTYTYTTVTYAKREPDPAERGFQVLKASELKYRILTNFIESRGIPLELAQEFLKEVLVRNNRTGWQFRAIGLYTEAEGFEIRTEDLKASVGAKSISFIRGTELPAKEIHVFEGMMDFLSAFAQHEKQHFEGDVIVLNSVSLAPQAVPYITNYRNYKKLTTWLDNDEAGRDATKYFKELAVNESIEFEAMNDLYAPYKDVNDWHVQTLKSKPPSTPKP</sequence>
<keyword evidence="1" id="KW-0479">Metal-binding</keyword>